<dbReference type="RefSeq" id="WP_307232228.1">
    <property type="nucleotide sequence ID" value="NZ_JAUSVF010000001.1"/>
</dbReference>
<feature type="transmembrane region" description="Helical" evidence="1">
    <location>
        <begin position="200"/>
        <end position="219"/>
    </location>
</feature>
<reference evidence="2 3" key="1">
    <citation type="submission" date="2023-07" db="EMBL/GenBank/DDBJ databases">
        <title>Genomic Encyclopedia of Type Strains, Phase IV (KMG-IV): sequencing the most valuable type-strain genomes for metagenomic binning, comparative biology and taxonomic classification.</title>
        <authorList>
            <person name="Goeker M."/>
        </authorList>
    </citation>
    <scope>NUCLEOTIDE SEQUENCE [LARGE SCALE GENOMIC DNA]</scope>
    <source>
        <strain evidence="2 3">DSM 1112</strain>
    </source>
</reference>
<protein>
    <recommendedName>
        <fullName evidence="4">Transmembrane protein</fullName>
    </recommendedName>
</protein>
<evidence type="ECO:0000313" key="2">
    <source>
        <dbReference type="EMBL" id="MDQ0321531.1"/>
    </source>
</evidence>
<keyword evidence="1" id="KW-1133">Transmembrane helix</keyword>
<dbReference type="Proteomes" id="UP001230207">
    <property type="component" value="Unassembled WGS sequence"/>
</dbReference>
<comment type="caution">
    <text evidence="2">The sequence shown here is derived from an EMBL/GenBank/DDBJ whole genome shotgun (WGS) entry which is preliminary data.</text>
</comment>
<dbReference type="EMBL" id="JAUSVF010000001">
    <property type="protein sequence ID" value="MDQ0321531.1"/>
    <property type="molecule type" value="Genomic_DNA"/>
</dbReference>
<feature type="transmembrane region" description="Helical" evidence="1">
    <location>
        <begin position="29"/>
        <end position="47"/>
    </location>
</feature>
<evidence type="ECO:0000256" key="1">
    <source>
        <dbReference type="SAM" id="Phobius"/>
    </source>
</evidence>
<gene>
    <name evidence="2" type="ORF">QO002_003669</name>
</gene>
<keyword evidence="3" id="KW-1185">Reference proteome</keyword>
<keyword evidence="1" id="KW-0472">Membrane</keyword>
<proteinExistence type="predicted"/>
<keyword evidence="1" id="KW-0812">Transmembrane</keyword>
<evidence type="ECO:0000313" key="3">
    <source>
        <dbReference type="Proteomes" id="UP001230207"/>
    </source>
</evidence>
<organism evidence="2 3">
    <name type="scientific">Pararhizobium capsulatum DSM 1112</name>
    <dbReference type="NCBI Taxonomy" id="1121113"/>
    <lineage>
        <taxon>Bacteria</taxon>
        <taxon>Pseudomonadati</taxon>
        <taxon>Pseudomonadota</taxon>
        <taxon>Alphaproteobacteria</taxon>
        <taxon>Hyphomicrobiales</taxon>
        <taxon>Rhizobiaceae</taxon>
        <taxon>Rhizobium/Agrobacterium group</taxon>
        <taxon>Pararhizobium</taxon>
    </lineage>
</organism>
<sequence length="228" mass="24984">MCLLLRGDDTSMGAANARRLFYAGSMKRWLRYVFLLFVFLQAADVLAHSGRLAGGPVSGIPIPNLSHGEMAVLTKYHGDIMGAADRVTRTDPSFRRLQNYAAIQYSYCLWGVAPGAITDEESPFNQCAHAYLAAGKALLLHMRDMPDASFAIAQLVSKIDREMIEAGAAFIGCKYSGESFNTAEFLTPHWENVPAHMPTMAVVTGMLIVLVFPIFLGIAHRSSLSMKH</sequence>
<name>A0ABU0BV19_9HYPH</name>
<evidence type="ECO:0008006" key="4">
    <source>
        <dbReference type="Google" id="ProtNLM"/>
    </source>
</evidence>
<accession>A0ABU0BV19</accession>